<name>A0AAD2J4N9_ACHAE</name>
<dbReference type="InterPro" id="IPR022037">
    <property type="entry name" value="DUF3606"/>
</dbReference>
<evidence type="ECO:0000313" key="1">
    <source>
        <dbReference type="EMBL" id="CUJ70707.1"/>
    </source>
</evidence>
<dbReference type="EMBL" id="CYTK01000012">
    <property type="protein sequence ID" value="CUJ70707.1"/>
    <property type="molecule type" value="Genomic_DNA"/>
</dbReference>
<reference evidence="1 2" key="1">
    <citation type="submission" date="2015-09" db="EMBL/GenBank/DDBJ databases">
        <authorList>
            <consortium name="Pathogen Informatics"/>
        </authorList>
    </citation>
    <scope>NUCLEOTIDE SEQUENCE [LARGE SCALE GENOMIC DNA]</scope>
    <source>
        <strain evidence="1 2">2789STDY5608625</strain>
    </source>
</reference>
<comment type="caution">
    <text evidence="1">The sequence shown here is derived from an EMBL/GenBank/DDBJ whole genome shotgun (WGS) entry which is preliminary data.</text>
</comment>
<dbReference type="AlphaFoldDB" id="A0AAD2J4N9"/>
<evidence type="ECO:0000313" key="2">
    <source>
        <dbReference type="Proteomes" id="UP000044098"/>
    </source>
</evidence>
<proteinExistence type="predicted"/>
<gene>
    <name evidence="1" type="ORF">ERS370000_05404</name>
</gene>
<organism evidence="1 2">
    <name type="scientific">Achromobacter aegrifaciens</name>
    <dbReference type="NCBI Taxonomy" id="1287736"/>
    <lineage>
        <taxon>Bacteria</taxon>
        <taxon>Pseudomonadati</taxon>
        <taxon>Pseudomonadota</taxon>
        <taxon>Betaproteobacteria</taxon>
        <taxon>Burkholderiales</taxon>
        <taxon>Alcaligenaceae</taxon>
        <taxon>Achromobacter</taxon>
    </lineage>
</organism>
<dbReference type="Pfam" id="PF12244">
    <property type="entry name" value="DUF3606"/>
    <property type="match status" value="1"/>
</dbReference>
<dbReference type="RefSeq" id="WP_054458142.1">
    <property type="nucleotide sequence ID" value="NZ_CYTK01000012.1"/>
</dbReference>
<dbReference type="Proteomes" id="UP000044098">
    <property type="component" value="Unassembled WGS sequence"/>
</dbReference>
<accession>A0AAD2J4N9</accession>
<sequence>MSDDLKNRGVQDRSRINVNEAHELRYWTKELNVSEDQLREAVQTVGVSAAAVRSHLASQGGKRT</sequence>
<protein>
    <submittedName>
        <fullName evidence="1">Protein of uncharacterized function (DUF3606)</fullName>
    </submittedName>
</protein>